<feature type="transmembrane region" description="Helical" evidence="1">
    <location>
        <begin position="80"/>
        <end position="102"/>
    </location>
</feature>
<name>A0ABZ0SRC4_9MICO</name>
<proteinExistence type="predicted"/>
<sequence>MNYQRRTATIILNATLRWAGIIIGILAVVAAGVGYLVAGWNGLWSGLAGVLLAGLFFGLTALMMLIGARLPGDQLMSTGYFVVVMGGWFVKVVVFLVGMLVLRAQPWIVPWVFFFSAIAGALASLIVDIVVFARVRVPYVGEVPLPGSSDDSSKPPTNS</sequence>
<reference evidence="2 3" key="1">
    <citation type="submission" date="2023-11" db="EMBL/GenBank/DDBJ databases">
        <title>Genome sequence of Microbacterium rhizosphaerae KACC 19337.</title>
        <authorList>
            <person name="Choi H."/>
            <person name="Kim S."/>
            <person name="Kim Y."/>
            <person name="Kwon S.-W."/>
            <person name="Heo J."/>
        </authorList>
    </citation>
    <scope>NUCLEOTIDE SEQUENCE [LARGE SCALE GENOMIC DNA]</scope>
    <source>
        <strain evidence="2 3">KACC 19337</strain>
    </source>
</reference>
<dbReference type="RefSeq" id="WP_320943693.1">
    <property type="nucleotide sequence ID" value="NZ_BAABEU010000004.1"/>
</dbReference>
<keyword evidence="1" id="KW-1133">Transmembrane helix</keyword>
<evidence type="ECO:0000313" key="3">
    <source>
        <dbReference type="Proteomes" id="UP001323798"/>
    </source>
</evidence>
<evidence type="ECO:0008006" key="4">
    <source>
        <dbReference type="Google" id="ProtNLM"/>
    </source>
</evidence>
<evidence type="ECO:0000256" key="1">
    <source>
        <dbReference type="SAM" id="Phobius"/>
    </source>
</evidence>
<feature type="transmembrane region" description="Helical" evidence="1">
    <location>
        <begin position="16"/>
        <end position="37"/>
    </location>
</feature>
<dbReference type="Proteomes" id="UP001323798">
    <property type="component" value="Chromosome"/>
</dbReference>
<feature type="transmembrane region" description="Helical" evidence="1">
    <location>
        <begin position="43"/>
        <end position="68"/>
    </location>
</feature>
<gene>
    <name evidence="2" type="ORF">SM116_06770</name>
</gene>
<accession>A0ABZ0SRC4</accession>
<evidence type="ECO:0000313" key="2">
    <source>
        <dbReference type="EMBL" id="WPR90990.1"/>
    </source>
</evidence>
<dbReference type="EMBL" id="CP139368">
    <property type="protein sequence ID" value="WPR90990.1"/>
    <property type="molecule type" value="Genomic_DNA"/>
</dbReference>
<keyword evidence="1" id="KW-0472">Membrane</keyword>
<organism evidence="2 3">
    <name type="scientific">Microbacterium rhizosphaerae</name>
    <dbReference type="NCBI Taxonomy" id="1678237"/>
    <lineage>
        <taxon>Bacteria</taxon>
        <taxon>Bacillati</taxon>
        <taxon>Actinomycetota</taxon>
        <taxon>Actinomycetes</taxon>
        <taxon>Micrococcales</taxon>
        <taxon>Microbacteriaceae</taxon>
        <taxon>Microbacterium</taxon>
    </lineage>
</organism>
<keyword evidence="3" id="KW-1185">Reference proteome</keyword>
<keyword evidence="1" id="KW-0812">Transmembrane</keyword>
<feature type="transmembrane region" description="Helical" evidence="1">
    <location>
        <begin position="108"/>
        <end position="133"/>
    </location>
</feature>
<protein>
    <recommendedName>
        <fullName evidence="4">3-oxoacyl-ACP reductase</fullName>
    </recommendedName>
</protein>